<keyword evidence="1" id="KW-0472">Membrane</keyword>
<sequence>MVAALVVLLILVGLPLLAYWLGGRRRWARLDALGRDQMQAEREWMSRHLLDHREVAEVSSALNWGRAVPDERLRAAVVERARMVQDAERAWQQDRPRLTTAMRWLSAAWLLLLITAVVFAVAFGNWPGGSFFYLLVAVGSIGAGWWRRRNLQRAIELNGG</sequence>
<reference evidence="3" key="1">
    <citation type="submission" date="2023-07" db="EMBL/GenBank/DDBJ databases">
        <title>30 novel species of actinomycetes from the DSMZ collection.</title>
        <authorList>
            <person name="Nouioui I."/>
        </authorList>
    </citation>
    <scope>NUCLEOTIDE SEQUENCE [LARGE SCALE GENOMIC DNA]</scope>
    <source>
        <strain evidence="3">DSM 46792</strain>
    </source>
</reference>
<keyword evidence="1" id="KW-1133">Transmembrane helix</keyword>
<keyword evidence="3" id="KW-1185">Reference proteome</keyword>
<protein>
    <submittedName>
        <fullName evidence="2">Uncharacterized protein</fullName>
    </submittedName>
</protein>
<feature type="transmembrane region" description="Helical" evidence="1">
    <location>
        <begin position="130"/>
        <end position="146"/>
    </location>
</feature>
<dbReference type="EMBL" id="JAVREI010000022">
    <property type="protein sequence ID" value="MDT0278252.1"/>
    <property type="molecule type" value="Genomic_DNA"/>
</dbReference>
<gene>
    <name evidence="2" type="ORF">RM425_20315</name>
</gene>
<name>A0ABU2KDL0_9ACTN</name>
<proteinExistence type="predicted"/>
<organism evidence="2 3">
    <name type="scientific">Blastococcus goldschmidtiae</name>
    <dbReference type="NCBI Taxonomy" id="3075546"/>
    <lineage>
        <taxon>Bacteria</taxon>
        <taxon>Bacillati</taxon>
        <taxon>Actinomycetota</taxon>
        <taxon>Actinomycetes</taxon>
        <taxon>Geodermatophilales</taxon>
        <taxon>Geodermatophilaceae</taxon>
        <taxon>Blastococcus</taxon>
    </lineage>
</organism>
<accession>A0ABU2KDL0</accession>
<evidence type="ECO:0000313" key="3">
    <source>
        <dbReference type="Proteomes" id="UP001183222"/>
    </source>
</evidence>
<dbReference type="RefSeq" id="WP_311347050.1">
    <property type="nucleotide sequence ID" value="NZ_JAVREI010000022.1"/>
</dbReference>
<dbReference type="Proteomes" id="UP001183222">
    <property type="component" value="Unassembled WGS sequence"/>
</dbReference>
<comment type="caution">
    <text evidence="2">The sequence shown here is derived from an EMBL/GenBank/DDBJ whole genome shotgun (WGS) entry which is preliminary data.</text>
</comment>
<feature type="transmembrane region" description="Helical" evidence="1">
    <location>
        <begin position="6"/>
        <end position="22"/>
    </location>
</feature>
<keyword evidence="1" id="KW-0812">Transmembrane</keyword>
<feature type="transmembrane region" description="Helical" evidence="1">
    <location>
        <begin position="104"/>
        <end position="124"/>
    </location>
</feature>
<evidence type="ECO:0000313" key="2">
    <source>
        <dbReference type="EMBL" id="MDT0278252.1"/>
    </source>
</evidence>
<evidence type="ECO:0000256" key="1">
    <source>
        <dbReference type="SAM" id="Phobius"/>
    </source>
</evidence>